<evidence type="ECO:0000313" key="3">
    <source>
        <dbReference type="Proteomes" id="UP000318437"/>
    </source>
</evidence>
<reference evidence="2 3" key="1">
    <citation type="submission" date="2019-02" db="EMBL/GenBank/DDBJ databases">
        <title>Deep-cultivation of Planctomycetes and their phenomic and genomic characterization uncovers novel biology.</title>
        <authorList>
            <person name="Wiegand S."/>
            <person name="Jogler M."/>
            <person name="Boedeker C."/>
            <person name="Pinto D."/>
            <person name="Vollmers J."/>
            <person name="Rivas-Marin E."/>
            <person name="Kohn T."/>
            <person name="Peeters S.H."/>
            <person name="Heuer A."/>
            <person name="Rast P."/>
            <person name="Oberbeckmann S."/>
            <person name="Bunk B."/>
            <person name="Jeske O."/>
            <person name="Meyerdierks A."/>
            <person name="Storesund J.E."/>
            <person name="Kallscheuer N."/>
            <person name="Luecker S."/>
            <person name="Lage O.M."/>
            <person name="Pohl T."/>
            <person name="Merkel B.J."/>
            <person name="Hornburger P."/>
            <person name="Mueller R.-W."/>
            <person name="Bruemmer F."/>
            <person name="Labrenz M."/>
            <person name="Spormann A.M."/>
            <person name="Op Den Camp H."/>
            <person name="Overmann J."/>
            <person name="Amann R."/>
            <person name="Jetten M.S.M."/>
            <person name="Mascher T."/>
            <person name="Medema M.H."/>
            <person name="Devos D.P."/>
            <person name="Kaster A.-K."/>
            <person name="Ovreas L."/>
            <person name="Rohde M."/>
            <person name="Galperin M.Y."/>
            <person name="Jogler C."/>
        </authorList>
    </citation>
    <scope>NUCLEOTIDE SEQUENCE [LARGE SCALE GENOMIC DNA]</scope>
    <source>
        <strain evidence="2 3">Pla144</strain>
    </source>
</reference>
<name>A0A5C6D0B4_9BACT</name>
<evidence type="ECO:0000256" key="1">
    <source>
        <dbReference type="SAM" id="Phobius"/>
    </source>
</evidence>
<organism evidence="2 3">
    <name type="scientific">Bythopirellula polymerisocia</name>
    <dbReference type="NCBI Taxonomy" id="2528003"/>
    <lineage>
        <taxon>Bacteria</taxon>
        <taxon>Pseudomonadati</taxon>
        <taxon>Planctomycetota</taxon>
        <taxon>Planctomycetia</taxon>
        <taxon>Pirellulales</taxon>
        <taxon>Lacipirellulaceae</taxon>
        <taxon>Bythopirellula</taxon>
    </lineage>
</organism>
<accession>A0A5C6D0B4</accession>
<gene>
    <name evidence="2" type="ORF">Pla144_19080</name>
</gene>
<keyword evidence="3" id="KW-1185">Reference proteome</keyword>
<comment type="caution">
    <text evidence="2">The sequence shown here is derived from an EMBL/GenBank/DDBJ whole genome shotgun (WGS) entry which is preliminary data.</text>
</comment>
<keyword evidence="1" id="KW-0812">Transmembrane</keyword>
<protein>
    <submittedName>
        <fullName evidence="2">Uncharacterized protein</fullName>
    </submittedName>
</protein>
<dbReference type="Proteomes" id="UP000318437">
    <property type="component" value="Unassembled WGS sequence"/>
</dbReference>
<evidence type="ECO:0000313" key="2">
    <source>
        <dbReference type="EMBL" id="TWU28616.1"/>
    </source>
</evidence>
<keyword evidence="1" id="KW-0472">Membrane</keyword>
<proteinExistence type="predicted"/>
<feature type="transmembrane region" description="Helical" evidence="1">
    <location>
        <begin position="102"/>
        <end position="125"/>
    </location>
</feature>
<feature type="transmembrane region" description="Helical" evidence="1">
    <location>
        <begin position="131"/>
        <end position="154"/>
    </location>
</feature>
<keyword evidence="1" id="KW-1133">Transmembrane helix</keyword>
<dbReference type="EMBL" id="SJPS01000002">
    <property type="protein sequence ID" value="TWU28616.1"/>
    <property type="molecule type" value="Genomic_DNA"/>
</dbReference>
<sequence length="158" mass="17554">MLIALSIPFHYVWLFFDIFDSFLTRRWSLLERETCHMSVGFIDRPLETHPGFVPLAHLGIAKMRMENYDLTHRSGVHVKIPFEHNTNAMNEGPKRTVHGGCIGGLVGGFIGYLAGFVIFCLILFPESNLCGLGAVFITGPAGVIVGILTGKLLARRIR</sequence>
<dbReference type="AlphaFoldDB" id="A0A5C6D0B4"/>